<gene>
    <name evidence="2" type="ORF">g.69863</name>
</gene>
<organism evidence="2">
    <name type="scientific">Sipha flava</name>
    <name type="common">yellow sugarcane aphid</name>
    <dbReference type="NCBI Taxonomy" id="143950"/>
    <lineage>
        <taxon>Eukaryota</taxon>
        <taxon>Metazoa</taxon>
        <taxon>Ecdysozoa</taxon>
        <taxon>Arthropoda</taxon>
        <taxon>Hexapoda</taxon>
        <taxon>Insecta</taxon>
        <taxon>Pterygota</taxon>
        <taxon>Neoptera</taxon>
        <taxon>Paraneoptera</taxon>
        <taxon>Hemiptera</taxon>
        <taxon>Sternorrhyncha</taxon>
        <taxon>Aphidomorpha</taxon>
        <taxon>Aphidoidea</taxon>
        <taxon>Aphididae</taxon>
        <taxon>Sipha</taxon>
    </lineage>
</organism>
<evidence type="ECO:0000313" key="2">
    <source>
        <dbReference type="EMBL" id="MBY73469.1"/>
    </source>
</evidence>
<reference evidence="2" key="1">
    <citation type="submission" date="2018-04" db="EMBL/GenBank/DDBJ databases">
        <title>Transcriptome assembly of Sipha flava.</title>
        <authorList>
            <person name="Scully E.D."/>
            <person name="Geib S.M."/>
            <person name="Palmer N.A."/>
            <person name="Koch K."/>
            <person name="Bradshaw J."/>
            <person name="Heng-Moss T."/>
            <person name="Sarath G."/>
        </authorList>
    </citation>
    <scope>NUCLEOTIDE SEQUENCE</scope>
</reference>
<sequence length="112" mass="12950">MKNYQNAMQLNGATIEYVYEWIDWLKTSGNSTVYTCVFKTLKMFTIIPVISCTCERVFSKLTVVKNKLRSTMGQERLESLLLLFTEQEMVSKVDLNAVIDEFNSMGNRQMSL</sequence>
<dbReference type="AlphaFoldDB" id="A0A2S2Q6W6"/>
<dbReference type="EMBL" id="GGMS01004266">
    <property type="protein sequence ID" value="MBY73469.1"/>
    <property type="molecule type" value="Transcribed_RNA"/>
</dbReference>
<dbReference type="InterPro" id="IPR008906">
    <property type="entry name" value="HATC_C_dom"/>
</dbReference>
<dbReference type="PANTHER" id="PTHR45749">
    <property type="match status" value="1"/>
</dbReference>
<feature type="domain" description="HAT C-terminal dimerisation" evidence="1">
    <location>
        <begin position="21"/>
        <end position="89"/>
    </location>
</feature>
<dbReference type="GO" id="GO:0046983">
    <property type="term" value="F:protein dimerization activity"/>
    <property type="evidence" value="ECO:0007669"/>
    <property type="project" value="InterPro"/>
</dbReference>
<evidence type="ECO:0000259" key="1">
    <source>
        <dbReference type="Pfam" id="PF05699"/>
    </source>
</evidence>
<dbReference type="OrthoDB" id="6588591at2759"/>
<name>A0A2S2Q6W6_9HEMI</name>
<protein>
    <recommendedName>
        <fullName evidence="1">HAT C-terminal dimerisation domain-containing protein</fullName>
    </recommendedName>
</protein>
<proteinExistence type="predicted"/>
<dbReference type="Pfam" id="PF05699">
    <property type="entry name" value="Dimer_Tnp_hAT"/>
    <property type="match status" value="1"/>
</dbReference>
<dbReference type="PANTHER" id="PTHR45749:SF21">
    <property type="entry name" value="DUF4371 DOMAIN-CONTAINING PROTEIN"/>
    <property type="match status" value="1"/>
</dbReference>
<accession>A0A2S2Q6W6</accession>